<evidence type="ECO:0000313" key="2">
    <source>
        <dbReference type="Proteomes" id="UP000316972"/>
    </source>
</evidence>
<reference evidence="1 2" key="1">
    <citation type="journal article" date="2019" name="Heliyon">
        <title>An emerging new fowl adenovirus genotype.</title>
        <authorList>
            <person name="Kajan G.L."/>
            <person name="Affranio I."/>
            <person name="Tothne Bistyak A."/>
            <person name="Kecskemeti S."/>
            <person name="Benko M."/>
        </authorList>
    </citation>
    <scope>NUCLEOTIDE SEQUENCE [LARGE SCALE GENOMIC DNA]</scope>
    <source>
        <strain evidence="1 2">40440-M/2015 Debrecen</strain>
    </source>
</reference>
<name>A0A4Y5G368_9ADEN</name>
<sequence length="155" mass="18084">MPLFLVFGVAVPPWCRRAEVFWKLVRDVKDVWRPLHDAANVGVNYPMVYCLGLQPGGSCTCHLTMLICLTMFDLRPSYLHKCKRVLKRYFRERLYESDVPCGEWFRMYVNDWCLLESCKVGRFVVSSEAVRAICGWETCTGMRYANVIYGDEYSL</sequence>
<accession>A0A4Y5G368</accession>
<dbReference type="EMBL" id="MG953201">
    <property type="protein sequence ID" value="QCC26499.1"/>
    <property type="molecule type" value="Genomic_DNA"/>
</dbReference>
<protein>
    <submittedName>
        <fullName evidence="1">ORF17</fullName>
    </submittedName>
</protein>
<dbReference type="InterPro" id="IPR020226">
    <property type="entry name" value="Avian_adenovirus_Orf17"/>
</dbReference>
<dbReference type="Proteomes" id="UP000316972">
    <property type="component" value="Segment"/>
</dbReference>
<proteinExistence type="predicted"/>
<organism evidence="1 2">
    <name type="scientific">Fowl aviadenovirus B</name>
    <dbReference type="NCBI Taxonomy" id="190062"/>
    <lineage>
        <taxon>Viruses</taxon>
        <taxon>Varidnaviria</taxon>
        <taxon>Bamfordvirae</taxon>
        <taxon>Preplasmiviricota</taxon>
        <taxon>Polisuviricotina</taxon>
        <taxon>Pharingeaviricetes</taxon>
        <taxon>Rowavirales</taxon>
        <taxon>Adenoviridae</taxon>
        <taxon>Aviadenovirus</taxon>
        <taxon>Aviadenovirus quintum</taxon>
    </lineage>
</organism>
<evidence type="ECO:0000313" key="1">
    <source>
        <dbReference type="EMBL" id="QCC26499.1"/>
    </source>
</evidence>
<dbReference type="Pfam" id="PF17611">
    <property type="entry name" value="DUF5506"/>
    <property type="match status" value="1"/>
</dbReference>